<proteinExistence type="predicted"/>
<dbReference type="PANTHER" id="PTHR42924">
    <property type="entry name" value="EXONUCLEASE"/>
    <property type="match status" value="1"/>
</dbReference>
<reference evidence="2 3" key="1">
    <citation type="journal article" date="2014" name="PLoS Genet.">
        <title>Phylogenetically driven sequencing of extremely halophilic archaea reveals strategies for static and dynamic osmo-response.</title>
        <authorList>
            <person name="Becker E.A."/>
            <person name="Seitzer P.M."/>
            <person name="Tritt A."/>
            <person name="Larsen D."/>
            <person name="Krusor M."/>
            <person name="Yao A.I."/>
            <person name="Wu D."/>
            <person name="Madern D."/>
            <person name="Eisen J.A."/>
            <person name="Darling A.E."/>
            <person name="Facciotti M.T."/>
        </authorList>
    </citation>
    <scope>NUCLEOTIDE SEQUENCE [LARGE SCALE GENOMIC DNA]</scope>
    <source>
        <strain evidence="2 3">JCM 10879</strain>
    </source>
</reference>
<dbReference type="GO" id="GO:0035312">
    <property type="term" value="F:5'-3' DNA exonuclease activity"/>
    <property type="evidence" value="ECO:0007669"/>
    <property type="project" value="TreeGrafter"/>
</dbReference>
<dbReference type="AlphaFoldDB" id="M0M2V2"/>
<dbReference type="STRING" id="1227454.C446_09443"/>
<dbReference type="EMBL" id="AOMA01000091">
    <property type="protein sequence ID" value="EMA38735.1"/>
    <property type="molecule type" value="Genomic_DNA"/>
</dbReference>
<dbReference type="NCBIfam" id="NF038032">
    <property type="entry name" value="CehA_McbA_metalo"/>
    <property type="match status" value="1"/>
</dbReference>
<dbReference type="Pfam" id="PF13263">
    <property type="entry name" value="PHP_C"/>
    <property type="match status" value="1"/>
</dbReference>
<dbReference type="InterPro" id="IPR052018">
    <property type="entry name" value="PHP_domain"/>
</dbReference>
<dbReference type="eggNOG" id="arCOG00302">
    <property type="taxonomic scope" value="Archaea"/>
</dbReference>
<dbReference type="InterPro" id="IPR004013">
    <property type="entry name" value="PHP_dom"/>
</dbReference>
<keyword evidence="3" id="KW-1185">Reference proteome</keyword>
<dbReference type="InterPro" id="IPR016195">
    <property type="entry name" value="Pol/histidinol_Pase-like"/>
</dbReference>
<dbReference type="GO" id="GO:0004534">
    <property type="term" value="F:5'-3' RNA exonuclease activity"/>
    <property type="evidence" value="ECO:0007669"/>
    <property type="project" value="TreeGrafter"/>
</dbReference>
<sequence length="275" mass="30076">MGASKQLRSSERTRPTLFETLRSRTQRTKRTEALFISRGKRRHVLSVELHVHSSLSYDGRDSVELILEQAEAVDLDAIAVTDHDEIDASLEAAERASEYGLVGIPGIEISTKAGHVLGLGVDEAIPPGLSYETTIERIRDQGGLAVIPHPFQESRHGVMGRISREELAKGDAIEVYNSRLLTGRANRQAERFAKSRNLPMTAGSDAHISEMVGQAITRVDADERSAEAILEAIRRGKTSVEGKRTPWHISVRQFAGGVTRRVRSGLLGLMGPGSP</sequence>
<comment type="caution">
    <text evidence="2">The sequence shown here is derived from an EMBL/GenBank/DDBJ whole genome shotgun (WGS) entry which is preliminary data.</text>
</comment>
<dbReference type="FunFam" id="3.20.20.140:FF:000101">
    <property type="entry name" value="PHP domain-containing protein"/>
    <property type="match status" value="1"/>
</dbReference>
<dbReference type="Pfam" id="PF02811">
    <property type="entry name" value="PHP"/>
    <property type="match status" value="1"/>
</dbReference>
<dbReference type="PATRIC" id="fig|1227454.3.peg.1919"/>
<dbReference type="PANTHER" id="PTHR42924:SF3">
    <property type="entry name" value="POLYMERASE_HISTIDINOL PHOSPHATASE N-TERMINAL DOMAIN-CONTAINING PROTEIN"/>
    <property type="match status" value="1"/>
</dbReference>
<dbReference type="SMART" id="SM00481">
    <property type="entry name" value="POLIIIAc"/>
    <property type="match status" value="1"/>
</dbReference>
<evidence type="ECO:0000313" key="2">
    <source>
        <dbReference type="EMBL" id="EMA38735.1"/>
    </source>
</evidence>
<dbReference type="Gene3D" id="3.20.20.140">
    <property type="entry name" value="Metal-dependent hydrolases"/>
    <property type="match status" value="1"/>
</dbReference>
<evidence type="ECO:0000313" key="3">
    <source>
        <dbReference type="Proteomes" id="UP000011607"/>
    </source>
</evidence>
<dbReference type="CDD" id="cd07432">
    <property type="entry name" value="PHP_HisPPase"/>
    <property type="match status" value="1"/>
</dbReference>
<dbReference type="InterPro" id="IPR003141">
    <property type="entry name" value="Pol/His_phosphatase_N"/>
</dbReference>
<accession>M0M2V2</accession>
<dbReference type="SUPFAM" id="SSF89550">
    <property type="entry name" value="PHP domain-like"/>
    <property type="match status" value="1"/>
</dbReference>
<organism evidence="2 3">
    <name type="scientific">Halobiforma nitratireducens JCM 10879</name>
    <dbReference type="NCBI Taxonomy" id="1227454"/>
    <lineage>
        <taxon>Archaea</taxon>
        <taxon>Methanobacteriati</taxon>
        <taxon>Methanobacteriota</taxon>
        <taxon>Stenosarchaea group</taxon>
        <taxon>Halobacteria</taxon>
        <taxon>Halobacteriales</taxon>
        <taxon>Natrialbaceae</taxon>
        <taxon>Halobiforma</taxon>
    </lineage>
</organism>
<gene>
    <name evidence="2" type="ORF">C446_09443</name>
</gene>
<name>M0M2V2_9EURY</name>
<evidence type="ECO:0000259" key="1">
    <source>
        <dbReference type="SMART" id="SM00481"/>
    </source>
</evidence>
<protein>
    <submittedName>
        <fullName evidence="2">PHP domain-containing protein</fullName>
    </submittedName>
</protein>
<dbReference type="Proteomes" id="UP000011607">
    <property type="component" value="Unassembled WGS sequence"/>
</dbReference>
<feature type="domain" description="Polymerase/histidinol phosphatase N-terminal" evidence="1">
    <location>
        <begin position="47"/>
        <end position="113"/>
    </location>
</feature>